<accession>A0ABP3LY07</accession>
<dbReference type="PANTHER" id="PTHR38074">
    <property type="entry name" value="ALTERED INHERITANCE OF MITOCHONDRIA PROTEIN 24, MITOCHONDRIAL"/>
    <property type="match status" value="1"/>
</dbReference>
<gene>
    <name evidence="1" type="ORF">GCM10008937_14820</name>
</gene>
<dbReference type="Proteomes" id="UP001500191">
    <property type="component" value="Unassembled WGS sequence"/>
</dbReference>
<dbReference type="Gene3D" id="3.60.160.10">
    <property type="entry name" value="Mitochondrial biogenesis AIM24"/>
    <property type="match status" value="1"/>
</dbReference>
<dbReference type="Pfam" id="PF01987">
    <property type="entry name" value="AIM24"/>
    <property type="match status" value="1"/>
</dbReference>
<dbReference type="InterPro" id="IPR036983">
    <property type="entry name" value="AIM24_sf"/>
</dbReference>
<dbReference type="InterPro" id="IPR002838">
    <property type="entry name" value="AIM24"/>
</dbReference>
<dbReference type="InterPro" id="IPR016031">
    <property type="entry name" value="Trp_RNA-bd_attenuator-like_dom"/>
</dbReference>
<dbReference type="EMBL" id="BAAADB010000012">
    <property type="protein sequence ID" value="GAA0508035.1"/>
    <property type="molecule type" value="Genomic_DNA"/>
</dbReference>
<proteinExistence type="predicted"/>
<name>A0ABP3LY07_9DEIO</name>
<keyword evidence="2" id="KW-1185">Reference proteome</keyword>
<dbReference type="SUPFAM" id="SSF51219">
    <property type="entry name" value="TRAP-like"/>
    <property type="match status" value="1"/>
</dbReference>
<comment type="caution">
    <text evidence="1">The sequence shown here is derived from an EMBL/GenBank/DDBJ whole genome shotgun (WGS) entry which is preliminary data.</text>
</comment>
<dbReference type="RefSeq" id="WP_343757412.1">
    <property type="nucleotide sequence ID" value="NZ_BAAADB010000012.1"/>
</dbReference>
<organism evidence="1 2">
    <name type="scientific">Deinococcus depolymerans</name>
    <dbReference type="NCBI Taxonomy" id="392408"/>
    <lineage>
        <taxon>Bacteria</taxon>
        <taxon>Thermotogati</taxon>
        <taxon>Deinococcota</taxon>
        <taxon>Deinococci</taxon>
        <taxon>Deinococcales</taxon>
        <taxon>Deinococcaceae</taxon>
        <taxon>Deinococcus</taxon>
    </lineage>
</organism>
<evidence type="ECO:0000313" key="2">
    <source>
        <dbReference type="Proteomes" id="UP001500191"/>
    </source>
</evidence>
<evidence type="ECO:0000313" key="1">
    <source>
        <dbReference type="EMBL" id="GAA0508035.1"/>
    </source>
</evidence>
<reference evidence="2" key="1">
    <citation type="journal article" date="2019" name="Int. J. Syst. Evol. Microbiol.">
        <title>The Global Catalogue of Microorganisms (GCM) 10K type strain sequencing project: providing services to taxonomists for standard genome sequencing and annotation.</title>
        <authorList>
            <consortium name="The Broad Institute Genomics Platform"/>
            <consortium name="The Broad Institute Genome Sequencing Center for Infectious Disease"/>
            <person name="Wu L."/>
            <person name="Ma J."/>
        </authorList>
    </citation>
    <scope>NUCLEOTIDE SEQUENCE [LARGE SCALE GENOMIC DNA]</scope>
    <source>
        <strain evidence="2">JCM 14368</strain>
    </source>
</reference>
<sequence length="257" mass="27676">MSHMQLVQEQRGNGLTLRIHALTHVTRFSQGSDGLNETREMDGRFTVEAELHGSGVLIEPGAFQYSVGQVQAAVEQQQQGGFLRRAMATAGTGEGAFATRFTGQGKVWTEPTRRHFIIAESAGDAGDDMILDDRAFYLAQDTMQLGTHTHSSVAGALSGNGLRQPKLTGRGIFVVESPVPVSEVEVIELNGRDSVIVDGDMILMYSASLRVELRPLVRGVRNAMRSGEGLVFVISGTGTVFLTPTHRNVSVAHTGLT</sequence>
<dbReference type="PANTHER" id="PTHR38074:SF1">
    <property type="entry name" value="ALTERED INHERITANCE OF MITOCHONDRIA PROTEIN 24, MITOCHONDRIAL"/>
    <property type="match status" value="1"/>
</dbReference>
<protein>
    <submittedName>
        <fullName evidence="1">AIM24 family protein</fullName>
    </submittedName>
</protein>